<evidence type="ECO:0000313" key="14">
    <source>
        <dbReference type="Proteomes" id="UP000186736"/>
    </source>
</evidence>
<dbReference type="SUPFAM" id="SSF55103">
    <property type="entry name" value="FAD-linked oxidases, C-terminal domain"/>
    <property type="match status" value="1"/>
</dbReference>
<dbReference type="PANTHER" id="PTHR43716">
    <property type="entry name" value="D-2-HYDROXYGLUTARATE DEHYDROGENASE, MITOCHONDRIAL"/>
    <property type="match status" value="1"/>
</dbReference>
<dbReference type="Pfam" id="PF02913">
    <property type="entry name" value="FAD-oxidase_C"/>
    <property type="match status" value="1"/>
</dbReference>
<dbReference type="PROSITE" id="PS51387">
    <property type="entry name" value="FAD_PCMH"/>
    <property type="match status" value="1"/>
</dbReference>
<keyword evidence="4" id="KW-0285">Flavoprotein</keyword>
<evidence type="ECO:0000313" key="13">
    <source>
        <dbReference type="EMBL" id="OLS63231.1"/>
    </source>
</evidence>
<evidence type="ECO:0000256" key="9">
    <source>
        <dbReference type="ARBA" id="ARBA00039003"/>
    </source>
</evidence>
<comment type="subunit">
    <text evidence="3">Homodimer.</text>
</comment>
<dbReference type="InterPro" id="IPR016171">
    <property type="entry name" value="Vanillyl_alc_oxidase_C-sub2"/>
</dbReference>
<evidence type="ECO:0000256" key="10">
    <source>
        <dbReference type="ARBA" id="ARBA00051291"/>
    </source>
</evidence>
<evidence type="ECO:0000256" key="6">
    <source>
        <dbReference type="ARBA" id="ARBA00022827"/>
    </source>
</evidence>
<dbReference type="Gene3D" id="3.30.70.2190">
    <property type="match status" value="1"/>
</dbReference>
<evidence type="ECO:0000256" key="2">
    <source>
        <dbReference type="ARBA" id="ARBA00008000"/>
    </source>
</evidence>
<comment type="similarity">
    <text evidence="2">Belongs to the FAD-binding oxidoreductase/transferase type 4 family.</text>
</comment>
<gene>
    <name evidence="13" type="ORF">PSEMO_19370</name>
</gene>
<dbReference type="GO" id="GO:0051990">
    <property type="term" value="F:(R)-2-hydroxyglutarate dehydrogenase activity"/>
    <property type="evidence" value="ECO:0007669"/>
    <property type="project" value="UniProtKB-EC"/>
</dbReference>
<dbReference type="Proteomes" id="UP000186736">
    <property type="component" value="Unassembled WGS sequence"/>
</dbReference>
<protein>
    <recommendedName>
        <fullName evidence="11">D-2-hydroxyglutarate dehydrogenase</fullName>
        <ecNumber evidence="9">1.1.99.39</ecNumber>
    </recommendedName>
</protein>
<proteinExistence type="inferred from homology"/>
<evidence type="ECO:0000256" key="8">
    <source>
        <dbReference type="ARBA" id="ARBA00023002"/>
    </source>
</evidence>
<evidence type="ECO:0000256" key="5">
    <source>
        <dbReference type="ARBA" id="ARBA00022723"/>
    </source>
</evidence>
<dbReference type="InterPro" id="IPR016166">
    <property type="entry name" value="FAD-bd_PCMH"/>
</dbReference>
<dbReference type="Gene3D" id="3.30.43.10">
    <property type="entry name" value="Uridine Diphospho-n-acetylenolpyruvylglucosamine Reductase, domain 2"/>
    <property type="match status" value="1"/>
</dbReference>
<reference evidence="13 14" key="1">
    <citation type="submission" date="2016-10" db="EMBL/GenBank/DDBJ databases">
        <title>Genome Sequence of Pseudomonas putida GM4FR.</title>
        <authorList>
            <person name="Poehlein A."/>
            <person name="Wemheuer F."/>
            <person name="Hollensteiner J."/>
            <person name="Wemheuer B."/>
        </authorList>
    </citation>
    <scope>NUCLEOTIDE SEQUENCE [LARGE SCALE GENOMIC DNA]</scope>
    <source>
        <strain evidence="13 14">GM4FR</strain>
    </source>
</reference>
<dbReference type="RefSeq" id="WP_075802884.1">
    <property type="nucleotide sequence ID" value="NZ_MKZO01000013.1"/>
</dbReference>
<accession>A0A1Q9R794</accession>
<dbReference type="FunFam" id="3.30.70.2740:FF:000005">
    <property type="entry name" value="FAD-binding oxidoreductase"/>
    <property type="match status" value="1"/>
</dbReference>
<dbReference type="PANTHER" id="PTHR43716:SF1">
    <property type="entry name" value="D-2-HYDROXYGLUTARATE DEHYDROGENASE, MITOCHONDRIAL"/>
    <property type="match status" value="1"/>
</dbReference>
<dbReference type="FunFam" id="1.10.45.10:FF:000001">
    <property type="entry name" value="D-lactate dehydrogenase mitochondrial"/>
    <property type="match status" value="1"/>
</dbReference>
<dbReference type="InterPro" id="IPR016169">
    <property type="entry name" value="FAD-bd_PCMH_sub2"/>
</dbReference>
<dbReference type="AlphaFoldDB" id="A0A1Q9R794"/>
<evidence type="ECO:0000256" key="7">
    <source>
        <dbReference type="ARBA" id="ARBA00022833"/>
    </source>
</evidence>
<keyword evidence="7" id="KW-0862">Zinc</keyword>
<dbReference type="GO" id="GO:0071949">
    <property type="term" value="F:FAD binding"/>
    <property type="evidence" value="ECO:0007669"/>
    <property type="project" value="InterPro"/>
</dbReference>
<feature type="domain" description="FAD-binding PCMH-type" evidence="12">
    <location>
        <begin position="37"/>
        <end position="216"/>
    </location>
</feature>
<dbReference type="FunFam" id="3.30.465.10:FF:000025">
    <property type="entry name" value="FAD-binding oxidoreductase"/>
    <property type="match status" value="1"/>
</dbReference>
<dbReference type="EMBL" id="MKZO01000013">
    <property type="protein sequence ID" value="OLS63231.1"/>
    <property type="molecule type" value="Genomic_DNA"/>
</dbReference>
<comment type="cofactor">
    <cofactor evidence="1">
        <name>FAD</name>
        <dbReference type="ChEBI" id="CHEBI:57692"/>
    </cofactor>
</comment>
<dbReference type="SUPFAM" id="SSF56176">
    <property type="entry name" value="FAD-binding/transporter-associated domain-like"/>
    <property type="match status" value="1"/>
</dbReference>
<evidence type="ECO:0000256" key="3">
    <source>
        <dbReference type="ARBA" id="ARBA00011738"/>
    </source>
</evidence>
<dbReference type="Gene3D" id="1.10.45.10">
    <property type="entry name" value="Vanillyl-alcohol Oxidase, Chain A, domain 4"/>
    <property type="match status" value="1"/>
</dbReference>
<comment type="caution">
    <text evidence="13">The sequence shown here is derived from an EMBL/GenBank/DDBJ whole genome shotgun (WGS) entry which is preliminary data.</text>
</comment>
<dbReference type="Pfam" id="PF01565">
    <property type="entry name" value="FAD_binding_4"/>
    <property type="match status" value="1"/>
</dbReference>
<dbReference type="Gene3D" id="3.30.70.2740">
    <property type="match status" value="1"/>
</dbReference>
<dbReference type="Gene3D" id="3.30.465.10">
    <property type="match status" value="1"/>
</dbReference>
<dbReference type="OrthoDB" id="9811557at2"/>
<dbReference type="InterPro" id="IPR006094">
    <property type="entry name" value="Oxid_FAD_bind_N"/>
</dbReference>
<dbReference type="InterPro" id="IPR016164">
    <property type="entry name" value="FAD-linked_Oxase-like_C"/>
</dbReference>
<evidence type="ECO:0000256" key="1">
    <source>
        <dbReference type="ARBA" id="ARBA00001974"/>
    </source>
</evidence>
<dbReference type="InterPro" id="IPR036318">
    <property type="entry name" value="FAD-bd_PCMH-like_sf"/>
</dbReference>
<keyword evidence="5" id="KW-0479">Metal-binding</keyword>
<name>A0A1Q9R794_PSEPU</name>
<keyword evidence="6" id="KW-0274">FAD</keyword>
<organism evidence="13 14">
    <name type="scientific">Pseudomonas putida</name>
    <name type="common">Arthrobacter siderocapsulatus</name>
    <dbReference type="NCBI Taxonomy" id="303"/>
    <lineage>
        <taxon>Bacteria</taxon>
        <taxon>Pseudomonadati</taxon>
        <taxon>Pseudomonadota</taxon>
        <taxon>Gammaproteobacteria</taxon>
        <taxon>Pseudomonadales</taxon>
        <taxon>Pseudomonadaceae</taxon>
        <taxon>Pseudomonas</taxon>
    </lineage>
</organism>
<keyword evidence="8 13" id="KW-0560">Oxidoreductase</keyword>
<dbReference type="InterPro" id="IPR051264">
    <property type="entry name" value="FAD-oxidored/transferase_4"/>
</dbReference>
<dbReference type="InterPro" id="IPR004113">
    <property type="entry name" value="FAD-bd_oxidored_4_C"/>
</dbReference>
<sequence length="465" mass="51228">MIDPVLLAELMTLVEPGKVLTDAPSLEAYGKDWTRHFPPAPSAIVFPKTVEQVQAIVLWANRHKVALVPSGGRTGLSAAAVAAHGEVVVSFDYMNRILDFSPFDRTVVCQPGVITAQLQAFAEEQGLYYPVDFASSGSSQIGGNIGTNAGGIKVIRYGMTRNWVAGLKVVTGKGELLELNKDLIKNATGYDLRQLFIGAEGTLGFVVEATMRLDRAPKNLTAMVLGTPDFDSIMPVLHAFQSKLDLTAFEFFSDKGLAKILDRGDVPAPFATDCPFYALLEFEATTEDVANDALALFEHCVEQGWVLDGVMSQSEQQLRNLWKLREYLSETISHWTPYKNDISVTVARVPDFLRDIDVIVSNSYPDFIVVWYGHIGDGNLHLNILKPDDMGKDEFFAKCAVVNKQVFEVVEKYNGSISAEHGVGMTKRDYLEYSRSPAEILYMKAVKAVFDPNGIMNPGKIFAPE</sequence>
<evidence type="ECO:0000256" key="11">
    <source>
        <dbReference type="ARBA" id="ARBA00067680"/>
    </source>
</evidence>
<dbReference type="GO" id="GO:0046872">
    <property type="term" value="F:metal ion binding"/>
    <property type="evidence" value="ECO:0007669"/>
    <property type="project" value="UniProtKB-KW"/>
</dbReference>
<dbReference type="InterPro" id="IPR016167">
    <property type="entry name" value="FAD-bd_PCMH_sub1"/>
</dbReference>
<comment type="catalytic activity">
    <reaction evidence="10">
        <text>(R)-2-hydroxyglutarate + A = 2-oxoglutarate + AH2</text>
        <dbReference type="Rhea" id="RHEA:38295"/>
        <dbReference type="ChEBI" id="CHEBI:13193"/>
        <dbReference type="ChEBI" id="CHEBI:15801"/>
        <dbReference type="ChEBI" id="CHEBI:16810"/>
        <dbReference type="ChEBI" id="CHEBI:17499"/>
        <dbReference type="EC" id="1.1.99.39"/>
    </reaction>
    <physiologicalReaction direction="left-to-right" evidence="10">
        <dbReference type="Rhea" id="RHEA:38296"/>
    </physiologicalReaction>
</comment>
<dbReference type="GO" id="GO:0022904">
    <property type="term" value="P:respiratory electron transport chain"/>
    <property type="evidence" value="ECO:0007669"/>
    <property type="project" value="TreeGrafter"/>
</dbReference>
<evidence type="ECO:0000259" key="12">
    <source>
        <dbReference type="PROSITE" id="PS51387"/>
    </source>
</evidence>
<evidence type="ECO:0000256" key="4">
    <source>
        <dbReference type="ARBA" id="ARBA00022630"/>
    </source>
</evidence>
<dbReference type="EC" id="1.1.99.39" evidence="9"/>